<dbReference type="RefSeq" id="WP_073009876.1">
    <property type="nucleotide sequence ID" value="NZ_FRBW01000001.1"/>
</dbReference>
<name>A0A1M7CD84_9HYPH</name>
<dbReference type="OrthoDB" id="8449249at2"/>
<accession>A0A1M7CD84</accession>
<evidence type="ECO:0000313" key="2">
    <source>
        <dbReference type="Proteomes" id="UP000186002"/>
    </source>
</evidence>
<organism evidence="1 2">
    <name type="scientific">Roseibium suaedae</name>
    <dbReference type="NCBI Taxonomy" id="735517"/>
    <lineage>
        <taxon>Bacteria</taxon>
        <taxon>Pseudomonadati</taxon>
        <taxon>Pseudomonadota</taxon>
        <taxon>Alphaproteobacteria</taxon>
        <taxon>Hyphomicrobiales</taxon>
        <taxon>Stappiaceae</taxon>
        <taxon>Roseibium</taxon>
    </lineage>
</organism>
<reference evidence="1 2" key="1">
    <citation type="submission" date="2016-11" db="EMBL/GenBank/DDBJ databases">
        <authorList>
            <person name="Jaros S."/>
            <person name="Januszkiewicz K."/>
            <person name="Wedrychowicz H."/>
        </authorList>
    </citation>
    <scope>NUCLEOTIDE SEQUENCE [LARGE SCALE GENOMIC DNA]</scope>
    <source>
        <strain evidence="1 2">DSM 22153</strain>
    </source>
</reference>
<dbReference type="AlphaFoldDB" id="A0A1M7CD84"/>
<sequence length="137" mass="14972">MMALLLKFLSGALLDRLLSHMERRLDSATERERIGAELAAEEIKGEIAARSEARKVLLAEADHFFSAARLGRLAFVLPLGLWWAAVCLDSVFHFGWRISEVPVLRDWGGAIITSLFLVDGARGLARGWKAQGGKAGG</sequence>
<gene>
    <name evidence="1" type="ORF">SAMN05444272_1133</name>
</gene>
<dbReference type="Proteomes" id="UP000186002">
    <property type="component" value="Unassembled WGS sequence"/>
</dbReference>
<evidence type="ECO:0008006" key="3">
    <source>
        <dbReference type="Google" id="ProtNLM"/>
    </source>
</evidence>
<proteinExistence type="predicted"/>
<dbReference type="EMBL" id="FRBW01000001">
    <property type="protein sequence ID" value="SHL65212.1"/>
    <property type="molecule type" value="Genomic_DNA"/>
</dbReference>
<protein>
    <recommendedName>
        <fullName evidence="3">Holin of 3TMs, for gene-transfer release</fullName>
    </recommendedName>
</protein>
<dbReference type="STRING" id="735517.SAMN05444272_1133"/>
<evidence type="ECO:0000313" key="1">
    <source>
        <dbReference type="EMBL" id="SHL65212.1"/>
    </source>
</evidence>
<keyword evidence="2" id="KW-1185">Reference proteome</keyword>